<dbReference type="EMBL" id="KI670934">
    <property type="protein sequence ID" value="ETL48361.1"/>
    <property type="molecule type" value="Genomic_DNA"/>
</dbReference>
<dbReference type="AlphaFoldDB" id="W2JPN8"/>
<dbReference type="Proteomes" id="UP000053864">
    <property type="component" value="Unassembled WGS sequence"/>
</dbReference>
<dbReference type="EMBL" id="KI684465">
    <property type="protein sequence ID" value="ETK94976.1"/>
    <property type="molecule type" value="Genomic_DNA"/>
</dbReference>
<dbReference type="VEuPathDB" id="FungiDB:PPTG_24544"/>
<accession>W2JPN8</accession>
<proteinExistence type="predicted"/>
<evidence type="ECO:0000313" key="4">
    <source>
        <dbReference type="Proteomes" id="UP000053864"/>
    </source>
</evidence>
<reference evidence="3" key="1">
    <citation type="submission" date="2013-11" db="EMBL/GenBank/DDBJ databases">
        <title>The Genome Sequence of Phytophthora parasitica CHvinca01.</title>
        <authorList>
            <consortium name="The Broad Institute Genomics Platform"/>
            <person name="Russ C."/>
            <person name="Tyler B."/>
            <person name="Panabieres F."/>
            <person name="Shan W."/>
            <person name="Tripathy S."/>
            <person name="Grunwald N."/>
            <person name="Machado M."/>
            <person name="Johnson C.S."/>
            <person name="Arredondo F."/>
            <person name="Hong C."/>
            <person name="Coffey M."/>
            <person name="Young S.K."/>
            <person name="Zeng Q."/>
            <person name="Gargeya S."/>
            <person name="Fitzgerald M."/>
            <person name="Abouelleil A."/>
            <person name="Alvarado L."/>
            <person name="Chapman S.B."/>
            <person name="Gainer-Dewar J."/>
            <person name="Goldberg J."/>
            <person name="Griggs A."/>
            <person name="Gujja S."/>
            <person name="Hansen M."/>
            <person name="Howarth C."/>
            <person name="Imamovic A."/>
            <person name="Ireland A."/>
            <person name="Larimer J."/>
            <person name="McCowan C."/>
            <person name="Murphy C."/>
            <person name="Pearson M."/>
            <person name="Poon T.W."/>
            <person name="Priest M."/>
            <person name="Roberts A."/>
            <person name="Saif S."/>
            <person name="Shea T."/>
            <person name="Sykes S."/>
            <person name="Wortman J."/>
            <person name="Nusbaum C."/>
            <person name="Birren B."/>
        </authorList>
    </citation>
    <scope>NUCLEOTIDE SEQUENCE [LARGE SCALE GENOMIC DNA]</scope>
    <source>
        <strain evidence="3">CHvinca01</strain>
    </source>
</reference>
<protein>
    <submittedName>
        <fullName evidence="2">Uncharacterized protein</fullName>
    </submittedName>
</protein>
<evidence type="ECO:0000313" key="1">
    <source>
        <dbReference type="EMBL" id="ETK94976.1"/>
    </source>
</evidence>
<gene>
    <name evidence="1" type="ORF">L915_02067</name>
    <name evidence="2" type="ORF">L916_02039</name>
    <name evidence="3" type="ORF">L917_01974</name>
</gene>
<dbReference type="EMBL" id="KI677715">
    <property type="protein sequence ID" value="ETM01459.1"/>
    <property type="molecule type" value="Genomic_DNA"/>
</dbReference>
<reference evidence="1" key="2">
    <citation type="submission" date="2013-11" db="EMBL/GenBank/DDBJ databases">
        <title>The Genome Sequence of Phytophthora parasitica CJ02B3.</title>
        <authorList>
            <consortium name="The Broad Institute Genomics Platform"/>
            <person name="Russ C."/>
            <person name="Tyler B."/>
            <person name="Panabieres F."/>
            <person name="Shan W."/>
            <person name="Tripathy S."/>
            <person name="Grunwald N."/>
            <person name="Machado M."/>
            <person name="Johnson C.S."/>
            <person name="Arredondo F."/>
            <person name="Hong C."/>
            <person name="Coffey M."/>
            <person name="Young S.K."/>
            <person name="Zeng Q."/>
            <person name="Gargeya S."/>
            <person name="Fitzgerald M."/>
            <person name="Abouelleil A."/>
            <person name="Alvarado L."/>
            <person name="Chapman S.B."/>
            <person name="Gainer-Dewar J."/>
            <person name="Goldberg J."/>
            <person name="Griggs A."/>
            <person name="Gujja S."/>
            <person name="Hansen M."/>
            <person name="Howarth C."/>
            <person name="Imamovic A."/>
            <person name="Ireland A."/>
            <person name="Larimer J."/>
            <person name="McCowan C."/>
            <person name="Murphy C."/>
            <person name="Pearson M."/>
            <person name="Poon T.W."/>
            <person name="Priest M."/>
            <person name="Roberts A."/>
            <person name="Saif S."/>
            <person name="Shea T."/>
            <person name="Sykes S."/>
            <person name="Wortman J."/>
            <person name="Nusbaum C."/>
            <person name="Birren B."/>
        </authorList>
    </citation>
    <scope>NUCLEOTIDE SEQUENCE [LARGE SCALE GENOMIC DNA]</scope>
    <source>
        <strain evidence="1">CJ02B3</strain>
    </source>
</reference>
<name>W2JPN8_PHYNI</name>
<dbReference type="Proteomes" id="UP000053236">
    <property type="component" value="Unassembled WGS sequence"/>
</dbReference>
<evidence type="ECO:0000313" key="2">
    <source>
        <dbReference type="EMBL" id="ETL48361.1"/>
    </source>
</evidence>
<evidence type="ECO:0000313" key="3">
    <source>
        <dbReference type="EMBL" id="ETM01459.1"/>
    </source>
</evidence>
<dbReference type="Proteomes" id="UP000054423">
    <property type="component" value="Unassembled WGS sequence"/>
</dbReference>
<sequence>MGFLTARHTLAPPATERSRCRHNASPKIQISSRGCMACEDISVVAKNLRTAKRCLTCRALELLFQFCCGCSYYCANYCKTSYWIILRSMHRKVMTMCKCSSYYYCETSSIVRRFARVKQGINLK</sequence>
<organism evidence="2 4">
    <name type="scientific">Phytophthora nicotianae</name>
    <name type="common">Potato buckeye rot agent</name>
    <name type="synonym">Phytophthora parasitica</name>
    <dbReference type="NCBI Taxonomy" id="4792"/>
    <lineage>
        <taxon>Eukaryota</taxon>
        <taxon>Sar</taxon>
        <taxon>Stramenopiles</taxon>
        <taxon>Oomycota</taxon>
        <taxon>Peronosporomycetes</taxon>
        <taxon>Peronosporales</taxon>
        <taxon>Peronosporaceae</taxon>
        <taxon>Phytophthora</taxon>
    </lineage>
</organism>
<reference evidence="2 4" key="3">
    <citation type="submission" date="2013-11" db="EMBL/GenBank/DDBJ databases">
        <title>The Genome Sequence of Phytophthora parasitica CJ05E6.</title>
        <authorList>
            <consortium name="The Broad Institute Genomics Platform"/>
            <person name="Russ C."/>
            <person name="Tyler B."/>
            <person name="Panabieres F."/>
            <person name="Shan W."/>
            <person name="Tripathy S."/>
            <person name="Grunwald N."/>
            <person name="Machado M."/>
            <person name="Johnson C.S."/>
            <person name="Arredondo F."/>
            <person name="Hong C."/>
            <person name="Coffey M."/>
            <person name="Young S.K."/>
            <person name="Zeng Q."/>
            <person name="Gargeya S."/>
            <person name="Fitzgerald M."/>
            <person name="Abouelleil A."/>
            <person name="Alvarado L."/>
            <person name="Chapman S.B."/>
            <person name="Gainer-Dewar J."/>
            <person name="Goldberg J."/>
            <person name="Griggs A."/>
            <person name="Gujja S."/>
            <person name="Hansen M."/>
            <person name="Howarth C."/>
            <person name="Imamovic A."/>
            <person name="Ireland A."/>
            <person name="Larimer J."/>
            <person name="McCowan C."/>
            <person name="Murphy C."/>
            <person name="Pearson M."/>
            <person name="Poon T.W."/>
            <person name="Priest M."/>
            <person name="Roberts A."/>
            <person name="Saif S."/>
            <person name="Shea T."/>
            <person name="Sykes S."/>
            <person name="Wortman J."/>
            <person name="Nusbaum C."/>
            <person name="Birren B."/>
        </authorList>
    </citation>
    <scope>NUCLEOTIDE SEQUENCE [LARGE SCALE GENOMIC DNA]</scope>
    <source>
        <strain evidence="2 4">CJ05E6</strain>
    </source>
</reference>